<sequence length="321" mass="34996">MSVANIGRLQEPFRKRKWCLRDFADTQEGCEIFSQQQAKLARLRSWLPPRGSKLPSRGIGRETSEGDTSYCTKRLRNHFATKGAGDGTGDGTGMGIGEGTGDDTGVGAGDGIGEGSGDCSVKSMGYELSTLGLFCRGRPPDLVRYRLAGGFGGAGFTGEGIGLDDEGSGAESGTYSFRRLFLLFEGDEDLAPRVRAISGYRTLADEKRKPKGQFKLRNKTPISQQNVIFAATSQCVSQLRNESSCAAKWHSCAKNTFAIAKYSAEWDFWCEIWALPLHNVFRSCQMRALMLRSGTRVPKTPSQLRNTLAETSTVLRNSFAA</sequence>
<dbReference type="EMBL" id="AM470459">
    <property type="protein sequence ID" value="CAN70520.1"/>
    <property type="molecule type" value="Genomic_DNA"/>
</dbReference>
<feature type="region of interest" description="Disordered" evidence="1">
    <location>
        <begin position="81"/>
        <end position="111"/>
    </location>
</feature>
<dbReference type="AlphaFoldDB" id="A5BTE6"/>
<name>A5BTE6_VITVI</name>
<feature type="compositionally biased region" description="Gly residues" evidence="1">
    <location>
        <begin position="84"/>
        <end position="111"/>
    </location>
</feature>
<proteinExistence type="predicted"/>
<protein>
    <submittedName>
        <fullName evidence="2">Uncharacterized protein</fullName>
    </submittedName>
</protein>
<evidence type="ECO:0000313" key="2">
    <source>
        <dbReference type="EMBL" id="CAN70520.1"/>
    </source>
</evidence>
<reference evidence="2" key="1">
    <citation type="journal article" date="2007" name="PLoS ONE">
        <title>The first genome sequence of an elite grapevine cultivar (Pinot noir Vitis vinifera L.): coping with a highly heterozygous genome.</title>
        <authorList>
            <person name="Velasco R."/>
            <person name="Zharkikh A."/>
            <person name="Troggio M."/>
            <person name="Cartwright D.A."/>
            <person name="Cestaro A."/>
            <person name="Pruss D."/>
            <person name="Pindo M."/>
            <person name="FitzGerald L.M."/>
            <person name="Vezzulli S."/>
            <person name="Reid J."/>
            <person name="Malacarne G."/>
            <person name="Iliev D."/>
            <person name="Coppola G."/>
            <person name="Wardell B."/>
            <person name="Micheletti D."/>
            <person name="Macalma T."/>
            <person name="Facci M."/>
            <person name="Mitchell J.T."/>
            <person name="Perazzolli M."/>
            <person name="Eldredge G."/>
            <person name="Gatto P."/>
            <person name="Oyzerski R."/>
            <person name="Moretto M."/>
            <person name="Gutin N."/>
            <person name="Stefanini M."/>
            <person name="Chen Y."/>
            <person name="Segala C."/>
            <person name="Davenport C."/>
            <person name="Dematte L."/>
            <person name="Mraz A."/>
            <person name="Battilana J."/>
            <person name="Stormo K."/>
            <person name="Costa F."/>
            <person name="Tao Q."/>
            <person name="Si-Ammour A."/>
            <person name="Harkins T."/>
            <person name="Lackey A."/>
            <person name="Perbost C."/>
            <person name="Taillon B."/>
            <person name="Stella A."/>
            <person name="Solovyev V."/>
            <person name="Fawcett J.A."/>
            <person name="Sterck L."/>
            <person name="Vandepoele K."/>
            <person name="Grando S.M."/>
            <person name="Toppo S."/>
            <person name="Moser C."/>
            <person name="Lanchbury J."/>
            <person name="Bogden R."/>
            <person name="Skolnick M."/>
            <person name="Sgaramella V."/>
            <person name="Bhatnagar S.K."/>
            <person name="Fontana P."/>
            <person name="Gutin A."/>
            <person name="Van de Peer Y."/>
            <person name="Salamini F."/>
            <person name="Viola R."/>
        </authorList>
    </citation>
    <scope>NUCLEOTIDE SEQUENCE</scope>
</reference>
<organism evidence="2">
    <name type="scientific">Vitis vinifera</name>
    <name type="common">Grape</name>
    <dbReference type="NCBI Taxonomy" id="29760"/>
    <lineage>
        <taxon>Eukaryota</taxon>
        <taxon>Viridiplantae</taxon>
        <taxon>Streptophyta</taxon>
        <taxon>Embryophyta</taxon>
        <taxon>Tracheophyta</taxon>
        <taxon>Spermatophyta</taxon>
        <taxon>Magnoliopsida</taxon>
        <taxon>eudicotyledons</taxon>
        <taxon>Gunneridae</taxon>
        <taxon>Pentapetalae</taxon>
        <taxon>rosids</taxon>
        <taxon>Vitales</taxon>
        <taxon>Vitaceae</taxon>
        <taxon>Viteae</taxon>
        <taxon>Vitis</taxon>
    </lineage>
</organism>
<accession>A5BTE6</accession>
<gene>
    <name evidence="2" type="ORF">VITISV_007170</name>
</gene>
<evidence type="ECO:0000256" key="1">
    <source>
        <dbReference type="SAM" id="MobiDB-lite"/>
    </source>
</evidence>